<keyword evidence="1" id="KW-1133">Transmembrane helix</keyword>
<feature type="signal peptide" evidence="2">
    <location>
        <begin position="1"/>
        <end position="19"/>
    </location>
</feature>
<feature type="transmembrane region" description="Helical" evidence="1">
    <location>
        <begin position="138"/>
        <end position="157"/>
    </location>
</feature>
<feature type="chain" id="PRO_5037768418" evidence="2">
    <location>
        <begin position="20"/>
        <end position="159"/>
    </location>
</feature>
<keyword evidence="2" id="KW-0732">Signal</keyword>
<reference evidence="3" key="2">
    <citation type="journal article" date="2021" name="Microbiome">
        <title>Successional dynamics and alternative stable states in a saline activated sludge microbial community over 9 years.</title>
        <authorList>
            <person name="Wang Y."/>
            <person name="Ye J."/>
            <person name="Ju F."/>
            <person name="Liu L."/>
            <person name="Boyd J.A."/>
            <person name="Deng Y."/>
            <person name="Parks D.H."/>
            <person name="Jiang X."/>
            <person name="Yin X."/>
            <person name="Woodcroft B.J."/>
            <person name="Tyson G.W."/>
            <person name="Hugenholtz P."/>
            <person name="Polz M.F."/>
            <person name="Zhang T."/>
        </authorList>
    </citation>
    <scope>NUCLEOTIDE SEQUENCE</scope>
    <source>
        <strain evidence="3">HKST-UBA14</strain>
    </source>
</reference>
<dbReference type="AlphaFoldDB" id="A0A955RJ76"/>
<evidence type="ECO:0000313" key="3">
    <source>
        <dbReference type="EMBL" id="MCA9383100.1"/>
    </source>
</evidence>
<feature type="transmembrane region" description="Helical" evidence="1">
    <location>
        <begin position="106"/>
        <end position="126"/>
    </location>
</feature>
<evidence type="ECO:0000313" key="4">
    <source>
        <dbReference type="Proteomes" id="UP000783287"/>
    </source>
</evidence>
<comment type="caution">
    <text evidence="3">The sequence shown here is derived from an EMBL/GenBank/DDBJ whole genome shotgun (WGS) entry which is preliminary data.</text>
</comment>
<keyword evidence="1" id="KW-0812">Transmembrane</keyword>
<dbReference type="InterPro" id="IPR043739">
    <property type="entry name" value="DUF5684"/>
</dbReference>
<proteinExistence type="predicted"/>
<reference evidence="3" key="1">
    <citation type="submission" date="2020-04" db="EMBL/GenBank/DDBJ databases">
        <authorList>
            <person name="Zhang T."/>
        </authorList>
    </citation>
    <scope>NUCLEOTIDE SEQUENCE</scope>
    <source>
        <strain evidence="3">HKST-UBA14</strain>
    </source>
</reference>
<keyword evidence="1" id="KW-0472">Membrane</keyword>
<gene>
    <name evidence="3" type="ORF">KC909_01925</name>
</gene>
<sequence>MSKLTKIASSGLVALTALAATAQTAFAQTDDFLYDYSYETTTEVSDGAALATLLGLGVFYLAAYLFGAYLLFRIVKRAGEEKDAWWAFVPVLNMVLLVKVSGYPMWYFLLMFVPVANIVVTIMVWVKLLEKLGMPTWHVLLLFLPGINFFYMIYLAFTK</sequence>
<accession>A0A955RJ76</accession>
<organism evidence="3 4">
    <name type="scientific">Candidatus Dojkabacteria bacterium</name>
    <dbReference type="NCBI Taxonomy" id="2099670"/>
    <lineage>
        <taxon>Bacteria</taxon>
        <taxon>Candidatus Dojkabacteria</taxon>
    </lineage>
</organism>
<evidence type="ECO:0000256" key="1">
    <source>
        <dbReference type="SAM" id="Phobius"/>
    </source>
</evidence>
<feature type="transmembrane region" description="Helical" evidence="1">
    <location>
        <begin position="84"/>
        <end position="100"/>
    </location>
</feature>
<protein>
    <submittedName>
        <fullName evidence="3">Signal peptidase I</fullName>
    </submittedName>
</protein>
<feature type="transmembrane region" description="Helical" evidence="1">
    <location>
        <begin position="51"/>
        <end position="72"/>
    </location>
</feature>
<dbReference type="Proteomes" id="UP000783287">
    <property type="component" value="Unassembled WGS sequence"/>
</dbReference>
<evidence type="ECO:0000256" key="2">
    <source>
        <dbReference type="SAM" id="SignalP"/>
    </source>
</evidence>
<name>A0A955RJ76_9BACT</name>
<dbReference type="Pfam" id="PF18936">
    <property type="entry name" value="DUF5684"/>
    <property type="match status" value="1"/>
</dbReference>
<dbReference type="EMBL" id="JAGQLK010000027">
    <property type="protein sequence ID" value="MCA9383100.1"/>
    <property type="molecule type" value="Genomic_DNA"/>
</dbReference>